<sequence length="575" mass="65302">MDDFDSVVQKKRDEVMPWIGLYIAAASAVCTLAMAIDVFNGFRSKKFWFPCKYFFLNAASLTLLGTAMKLPMDLNANLLYDADWLSKIDNGNGDSRIDDPGRLLDTNDSVAAFYFYNRVPLSPSSVICLLAAINLLKRYITWFIFLHKVTLGYTVSVYGHYTKWILIIQSIGVVVGTIAPISRWFLAIRFKCLMTSRKISFREHLKIEKHWTQTLVHWRESFLGLEIQDSKCAKYLHNVKWFALTLLIGVQIMMVLVSKLLLLISALLATPFFLHFKKFNARRLSKVTTSNHMGSKSGGDTDLNLNPFVLLLDGEPELPQRTLKEICSQADKVIEIGRRQQPQDLIHLLSMFGNFSGVREFDSYLVPSLHSQEPPNCWILPLVTLTTIAISLPEVAYTHKATQLMRSMNEGLSLVKLIEKTLDENGELVNIRNAVDVAWAGVAIYRKWQGIDLKRISLTCRNSKNVLQELSSNEMVVEFKRTVTDFQMENPLNWPANVIAANSMYRISQSILLSYQEENEQTDCQQENGQTNCQRKNEQTNEGLVERLSNMIADILAACFTNLVRVIVTSVTGMP</sequence>
<comment type="caution">
    <text evidence="2">The sequence shown here is derived from an EMBL/GenBank/DDBJ whole genome shotgun (WGS) entry which is preliminary data.</text>
</comment>
<feature type="transmembrane region" description="Helical" evidence="1">
    <location>
        <begin position="164"/>
        <end position="188"/>
    </location>
</feature>
<gene>
    <name evidence="2" type="ORF">Slati_3543600</name>
</gene>
<reference evidence="2" key="1">
    <citation type="submission" date="2020-06" db="EMBL/GenBank/DDBJ databases">
        <authorList>
            <person name="Li T."/>
            <person name="Hu X."/>
            <person name="Zhang T."/>
            <person name="Song X."/>
            <person name="Zhang H."/>
            <person name="Dai N."/>
            <person name="Sheng W."/>
            <person name="Hou X."/>
            <person name="Wei L."/>
        </authorList>
    </citation>
    <scope>NUCLEOTIDE SEQUENCE</scope>
    <source>
        <strain evidence="2">KEN1</strain>
        <tissue evidence="2">Leaf</tissue>
    </source>
</reference>
<evidence type="ECO:0000256" key="1">
    <source>
        <dbReference type="SAM" id="Phobius"/>
    </source>
</evidence>
<feature type="transmembrane region" description="Helical" evidence="1">
    <location>
        <begin position="20"/>
        <end position="42"/>
    </location>
</feature>
<keyword evidence="1" id="KW-0472">Membrane</keyword>
<keyword evidence="1" id="KW-0812">Transmembrane</keyword>
<feature type="transmembrane region" description="Helical" evidence="1">
    <location>
        <begin position="54"/>
        <end position="72"/>
    </location>
</feature>
<proteinExistence type="predicted"/>
<organism evidence="2">
    <name type="scientific">Sesamum latifolium</name>
    <dbReference type="NCBI Taxonomy" id="2727402"/>
    <lineage>
        <taxon>Eukaryota</taxon>
        <taxon>Viridiplantae</taxon>
        <taxon>Streptophyta</taxon>
        <taxon>Embryophyta</taxon>
        <taxon>Tracheophyta</taxon>
        <taxon>Spermatophyta</taxon>
        <taxon>Magnoliopsida</taxon>
        <taxon>eudicotyledons</taxon>
        <taxon>Gunneridae</taxon>
        <taxon>Pentapetalae</taxon>
        <taxon>asterids</taxon>
        <taxon>lamiids</taxon>
        <taxon>Lamiales</taxon>
        <taxon>Pedaliaceae</taxon>
        <taxon>Sesamum</taxon>
    </lineage>
</organism>
<dbReference type="EMBL" id="JACGWN010000012">
    <property type="protein sequence ID" value="KAL0417117.1"/>
    <property type="molecule type" value="Genomic_DNA"/>
</dbReference>
<feature type="transmembrane region" description="Helical" evidence="1">
    <location>
        <begin position="241"/>
        <end position="274"/>
    </location>
</feature>
<dbReference type="AlphaFoldDB" id="A0AAW2UJB9"/>
<feature type="transmembrane region" description="Helical" evidence="1">
    <location>
        <begin position="139"/>
        <end position="158"/>
    </location>
</feature>
<protein>
    <submittedName>
        <fullName evidence="2">Uncharacterized protein</fullName>
    </submittedName>
</protein>
<reference evidence="2" key="2">
    <citation type="journal article" date="2024" name="Plant">
        <title>Genomic evolution and insights into agronomic trait innovations of Sesamum species.</title>
        <authorList>
            <person name="Miao H."/>
            <person name="Wang L."/>
            <person name="Qu L."/>
            <person name="Liu H."/>
            <person name="Sun Y."/>
            <person name="Le M."/>
            <person name="Wang Q."/>
            <person name="Wei S."/>
            <person name="Zheng Y."/>
            <person name="Lin W."/>
            <person name="Duan Y."/>
            <person name="Cao H."/>
            <person name="Xiong S."/>
            <person name="Wang X."/>
            <person name="Wei L."/>
            <person name="Li C."/>
            <person name="Ma Q."/>
            <person name="Ju M."/>
            <person name="Zhao R."/>
            <person name="Li G."/>
            <person name="Mu C."/>
            <person name="Tian Q."/>
            <person name="Mei H."/>
            <person name="Zhang T."/>
            <person name="Gao T."/>
            <person name="Zhang H."/>
        </authorList>
    </citation>
    <scope>NUCLEOTIDE SEQUENCE</scope>
    <source>
        <strain evidence="2">KEN1</strain>
    </source>
</reference>
<evidence type="ECO:0000313" key="2">
    <source>
        <dbReference type="EMBL" id="KAL0417117.1"/>
    </source>
</evidence>
<feature type="transmembrane region" description="Helical" evidence="1">
    <location>
        <begin position="113"/>
        <end position="132"/>
    </location>
</feature>
<accession>A0AAW2UJB9</accession>
<dbReference type="PANTHER" id="PTHR35307:SF3">
    <property type="entry name" value="DUF4220 DOMAIN-CONTAINING PROTEIN"/>
    <property type="match status" value="1"/>
</dbReference>
<name>A0AAW2UJB9_9LAMI</name>
<keyword evidence="1" id="KW-1133">Transmembrane helix</keyword>
<dbReference type="PANTHER" id="PTHR35307">
    <property type="entry name" value="PROTEIN, PUTATIVE-RELATED"/>
    <property type="match status" value="1"/>
</dbReference>